<evidence type="ECO:0000259" key="3">
    <source>
        <dbReference type="PROSITE" id="PS50041"/>
    </source>
</evidence>
<dbReference type="InterPro" id="IPR001304">
    <property type="entry name" value="C-type_lectin-like"/>
</dbReference>
<dbReference type="GO" id="GO:0042269">
    <property type="term" value="P:regulation of natural killer cell mediated cytotoxicity"/>
    <property type="evidence" value="ECO:0007669"/>
    <property type="project" value="TreeGrafter"/>
</dbReference>
<dbReference type="Pfam" id="PF00059">
    <property type="entry name" value="Lectin_C"/>
    <property type="match status" value="1"/>
</dbReference>
<feature type="non-terminal residue" evidence="4">
    <location>
        <position position="137"/>
    </location>
</feature>
<reference evidence="4 5" key="1">
    <citation type="submission" date="2014-04" db="EMBL/GenBank/DDBJ databases">
        <title>Genome evolution of avian class.</title>
        <authorList>
            <person name="Zhang G."/>
            <person name="Li C."/>
        </authorList>
    </citation>
    <scope>NUCLEOTIDE SEQUENCE [LARGE SCALE GENOMIC DNA]</scope>
    <source>
        <strain evidence="4">BGI_Z169</strain>
    </source>
</reference>
<dbReference type="InterPro" id="IPR051527">
    <property type="entry name" value="KLR_subfamily_B"/>
</dbReference>
<feature type="non-terminal residue" evidence="4">
    <location>
        <position position="1"/>
    </location>
</feature>
<name>A0A091KC53_EGRGA</name>
<dbReference type="GO" id="GO:0038023">
    <property type="term" value="F:signaling receptor activity"/>
    <property type="evidence" value="ECO:0007669"/>
    <property type="project" value="TreeGrafter"/>
</dbReference>
<evidence type="ECO:0000256" key="1">
    <source>
        <dbReference type="ARBA" id="ARBA00022989"/>
    </source>
</evidence>
<accession>A0A091KC53</accession>
<organism evidence="4 5">
    <name type="scientific">Egretta garzetta</name>
    <name type="common">Little egret</name>
    <dbReference type="NCBI Taxonomy" id="188379"/>
    <lineage>
        <taxon>Eukaryota</taxon>
        <taxon>Metazoa</taxon>
        <taxon>Chordata</taxon>
        <taxon>Craniata</taxon>
        <taxon>Vertebrata</taxon>
        <taxon>Euteleostomi</taxon>
        <taxon>Archelosauria</taxon>
        <taxon>Archosauria</taxon>
        <taxon>Dinosauria</taxon>
        <taxon>Saurischia</taxon>
        <taxon>Theropoda</taxon>
        <taxon>Coelurosauria</taxon>
        <taxon>Aves</taxon>
        <taxon>Neognathae</taxon>
        <taxon>Neoaves</taxon>
        <taxon>Aequornithes</taxon>
        <taxon>Pelecaniformes</taxon>
        <taxon>Ardeidae</taxon>
        <taxon>Egretta</taxon>
    </lineage>
</organism>
<sequence length="137" mass="15771">PSTGTRYINYCPRGWSYYKLNCFKYFRQLRSWDEAEVSPMDYAQGRGRPASWGCPGTDGCPRRATYYQRVQSVWLGLRYGHESLEWQWPNGDKYNVTSGLARNGANGGTCGMLTHLSGFTLWSSTNCTQQHHYICKF</sequence>
<protein>
    <submittedName>
        <fullName evidence="4">Regenerating islet-derived protein 4</fullName>
    </submittedName>
</protein>
<evidence type="ECO:0000313" key="4">
    <source>
        <dbReference type="EMBL" id="KFP21366.1"/>
    </source>
</evidence>
<dbReference type="AlphaFoldDB" id="A0A091KC53"/>
<keyword evidence="2" id="KW-1015">Disulfide bond</keyword>
<dbReference type="InterPro" id="IPR016186">
    <property type="entry name" value="C-type_lectin-like/link_sf"/>
</dbReference>
<keyword evidence="1" id="KW-0812">Transmembrane</keyword>
<dbReference type="GO" id="GO:0005886">
    <property type="term" value="C:plasma membrane"/>
    <property type="evidence" value="ECO:0007669"/>
    <property type="project" value="TreeGrafter"/>
</dbReference>
<evidence type="ECO:0000313" key="5">
    <source>
        <dbReference type="Proteomes" id="UP000053119"/>
    </source>
</evidence>
<dbReference type="GO" id="GO:0009986">
    <property type="term" value="C:cell surface"/>
    <property type="evidence" value="ECO:0007669"/>
    <property type="project" value="TreeGrafter"/>
</dbReference>
<dbReference type="Proteomes" id="UP000053119">
    <property type="component" value="Unassembled WGS sequence"/>
</dbReference>
<dbReference type="SMART" id="SM00034">
    <property type="entry name" value="CLECT"/>
    <property type="match status" value="1"/>
</dbReference>
<dbReference type="STRING" id="188379.A0A091KC53"/>
<dbReference type="PANTHER" id="PTHR46784:SF1">
    <property type="entry name" value="KILLER CELL LECTIN-LIKE RECEPTOR SUBFAMILY B MEMBER 1"/>
    <property type="match status" value="1"/>
</dbReference>
<keyword evidence="5" id="KW-1185">Reference proteome</keyword>
<dbReference type="Gene3D" id="3.10.100.10">
    <property type="entry name" value="Mannose-Binding Protein A, subunit A"/>
    <property type="match status" value="1"/>
</dbReference>
<evidence type="ECO:0000256" key="2">
    <source>
        <dbReference type="ARBA" id="ARBA00023157"/>
    </source>
</evidence>
<dbReference type="PROSITE" id="PS00615">
    <property type="entry name" value="C_TYPE_LECTIN_1"/>
    <property type="match status" value="1"/>
</dbReference>
<proteinExistence type="predicted"/>
<gene>
    <name evidence="4" type="ORF">Z169_13485</name>
</gene>
<dbReference type="PROSITE" id="PS50041">
    <property type="entry name" value="C_TYPE_LECTIN_2"/>
    <property type="match status" value="1"/>
</dbReference>
<keyword evidence="1" id="KW-1133">Transmembrane helix</keyword>
<keyword evidence="1" id="KW-0472">Membrane</keyword>
<dbReference type="SUPFAM" id="SSF56436">
    <property type="entry name" value="C-type lectin-like"/>
    <property type="match status" value="2"/>
</dbReference>
<dbReference type="PANTHER" id="PTHR46784">
    <property type="entry name" value="KILLER CELL LECTIN-LIKE RECEPTOR SUBFAMILY B MEMBER 1"/>
    <property type="match status" value="1"/>
</dbReference>
<dbReference type="InterPro" id="IPR018378">
    <property type="entry name" value="C-type_lectin_CS"/>
</dbReference>
<dbReference type="InterPro" id="IPR016187">
    <property type="entry name" value="CTDL_fold"/>
</dbReference>
<dbReference type="EMBL" id="KK502178">
    <property type="protein sequence ID" value="KFP21366.1"/>
    <property type="molecule type" value="Genomic_DNA"/>
</dbReference>
<feature type="domain" description="C-type lectin" evidence="3">
    <location>
        <begin position="18"/>
        <end position="136"/>
    </location>
</feature>